<dbReference type="OrthoDB" id="9793586at2"/>
<sequence length="319" mass="36003">MEILIVGLGVIGSIYGYAFQKSGNKTEHFLRKNSPKAAITDLNVQMLDGRKNPKGTQIQDVYKVNHFSKKEYDFIFVSVPSGSLAEVIKNLDEAGISGTFILACGIWESRQKLDELMSGKPYILGYPVAGGNLEQTGLNSCLFDHFILEQEKNTQIKNYRQLVKLFADCQIKLEQPYDALEWIWLHMAINAAVVSVAGKYGDIKNPTASAEQLMNSPKILAEAIRAIRETSKIVASRGVKLKHYNNELLAYKLPTFISAPIMKKMFAQNILSRKIMTLHNNFNDLFYVCKTLYDSGKKEKVPAPIFYDAYEKTIEKLQE</sequence>
<proteinExistence type="predicted"/>
<dbReference type="SUPFAM" id="SSF51735">
    <property type="entry name" value="NAD(P)-binding Rossmann-fold domains"/>
    <property type="match status" value="1"/>
</dbReference>
<organism evidence="2 3">
    <name type="scientific">Streptococcus massiliensis</name>
    <dbReference type="NCBI Taxonomy" id="313439"/>
    <lineage>
        <taxon>Bacteria</taxon>
        <taxon>Bacillati</taxon>
        <taxon>Bacillota</taxon>
        <taxon>Bacilli</taxon>
        <taxon>Lactobacillales</taxon>
        <taxon>Streptococcaceae</taxon>
        <taxon>Streptococcus</taxon>
    </lineage>
</organism>
<name>A0A380KZR1_9STRE</name>
<dbReference type="STRING" id="1123307.GCA_000380065_00205"/>
<evidence type="ECO:0000313" key="2">
    <source>
        <dbReference type="EMBL" id="SUN77484.1"/>
    </source>
</evidence>
<evidence type="ECO:0000259" key="1">
    <source>
        <dbReference type="Pfam" id="PF02558"/>
    </source>
</evidence>
<dbReference type="InterPro" id="IPR013332">
    <property type="entry name" value="KPR_N"/>
</dbReference>
<protein>
    <submittedName>
        <fullName evidence="2">Ketopantoate reductase ApbA/PanE domain-containing protein</fullName>
    </submittedName>
</protein>
<dbReference type="EMBL" id="UHFR01000005">
    <property type="protein sequence ID" value="SUN77484.1"/>
    <property type="molecule type" value="Genomic_DNA"/>
</dbReference>
<evidence type="ECO:0000313" key="3">
    <source>
        <dbReference type="Proteomes" id="UP000254634"/>
    </source>
</evidence>
<feature type="domain" description="Ketopantoate reductase N-terminal" evidence="1">
    <location>
        <begin position="3"/>
        <end position="102"/>
    </location>
</feature>
<accession>A0A380KZR1</accession>
<gene>
    <name evidence="2" type="ORF">NCTC13765_02010</name>
</gene>
<reference evidence="2" key="1">
    <citation type="submission" date="2018-06" db="EMBL/GenBank/DDBJ databases">
        <authorList>
            <consortium name="Pathogen Informatics"/>
            <person name="Doyle S."/>
        </authorList>
    </citation>
    <scope>NUCLEOTIDE SEQUENCE [LARGE SCALE GENOMIC DNA]</scope>
    <source>
        <strain evidence="2">NCTC13765</strain>
    </source>
</reference>
<dbReference type="AlphaFoldDB" id="A0A380KZR1"/>
<dbReference type="Proteomes" id="UP000254634">
    <property type="component" value="Unassembled WGS sequence"/>
</dbReference>
<dbReference type="InterPro" id="IPR036291">
    <property type="entry name" value="NAD(P)-bd_dom_sf"/>
</dbReference>
<dbReference type="RefSeq" id="WP_018370887.1">
    <property type="nucleotide sequence ID" value="NZ_UHFR01000005.1"/>
</dbReference>
<dbReference type="Pfam" id="PF02558">
    <property type="entry name" value="ApbA"/>
    <property type="match status" value="1"/>
</dbReference>
<keyword evidence="3" id="KW-1185">Reference proteome</keyword>
<dbReference type="Gene3D" id="3.40.50.720">
    <property type="entry name" value="NAD(P)-binding Rossmann-like Domain"/>
    <property type="match status" value="1"/>
</dbReference>